<dbReference type="PANTHER" id="PTHR45737:SF6">
    <property type="entry name" value="VON WILLEBRAND FACTOR A DOMAIN-CONTAINING PROTEIN 5A"/>
    <property type="match status" value="1"/>
</dbReference>
<evidence type="ECO:0000313" key="4">
    <source>
        <dbReference type="Proteomes" id="UP001470230"/>
    </source>
</evidence>
<evidence type="ECO:0000259" key="1">
    <source>
        <dbReference type="PROSITE" id="PS50234"/>
    </source>
</evidence>
<dbReference type="PROSITE" id="PS51468">
    <property type="entry name" value="VIT"/>
    <property type="match status" value="1"/>
</dbReference>
<feature type="domain" description="VWFA" evidence="1">
    <location>
        <begin position="255"/>
        <end position="422"/>
    </location>
</feature>
<evidence type="ECO:0000313" key="3">
    <source>
        <dbReference type="EMBL" id="KAK8838444.1"/>
    </source>
</evidence>
<dbReference type="Pfam" id="PF13768">
    <property type="entry name" value="VWA_3"/>
    <property type="match status" value="1"/>
</dbReference>
<dbReference type="PANTHER" id="PTHR45737">
    <property type="entry name" value="VON WILLEBRAND FACTOR A DOMAIN-CONTAINING PROTEIN 5A"/>
    <property type="match status" value="1"/>
</dbReference>
<dbReference type="Proteomes" id="UP001470230">
    <property type="component" value="Unassembled WGS sequence"/>
</dbReference>
<dbReference type="Pfam" id="PF08487">
    <property type="entry name" value="VIT"/>
    <property type="match status" value="1"/>
</dbReference>
<dbReference type="PROSITE" id="PS50234">
    <property type="entry name" value="VWFA"/>
    <property type="match status" value="1"/>
</dbReference>
<dbReference type="EMBL" id="JAPFFF010000055">
    <property type="protein sequence ID" value="KAK8838444.1"/>
    <property type="molecule type" value="Genomic_DNA"/>
</dbReference>
<feature type="domain" description="VIT" evidence="2">
    <location>
        <begin position="3"/>
        <end position="131"/>
    </location>
</feature>
<dbReference type="SUPFAM" id="SSF53300">
    <property type="entry name" value="vWA-like"/>
    <property type="match status" value="1"/>
</dbReference>
<dbReference type="SMART" id="SM00327">
    <property type="entry name" value="VWA"/>
    <property type="match status" value="1"/>
</dbReference>
<evidence type="ECO:0000259" key="2">
    <source>
        <dbReference type="PROSITE" id="PS51468"/>
    </source>
</evidence>
<accession>A0ABR2GWZ8</accession>
<proteinExistence type="predicted"/>
<comment type="caution">
    <text evidence="3">The sequence shown here is derived from an EMBL/GenBank/DDBJ whole genome shotgun (WGS) entry which is preliminary data.</text>
</comment>
<gene>
    <name evidence="3" type="ORF">M9Y10_033071</name>
</gene>
<dbReference type="InterPro" id="IPR036465">
    <property type="entry name" value="vWFA_dom_sf"/>
</dbReference>
<reference evidence="3 4" key="1">
    <citation type="submission" date="2024-04" db="EMBL/GenBank/DDBJ databases">
        <title>Tritrichomonas musculus Genome.</title>
        <authorList>
            <person name="Alves-Ferreira E."/>
            <person name="Grigg M."/>
            <person name="Lorenzi H."/>
            <person name="Galac M."/>
        </authorList>
    </citation>
    <scope>NUCLEOTIDE SEQUENCE [LARGE SCALE GENOMIC DNA]</scope>
    <source>
        <strain evidence="3 4">EAF2021</strain>
    </source>
</reference>
<name>A0ABR2GWZ8_9EUKA</name>
<dbReference type="InterPro" id="IPR013694">
    <property type="entry name" value="VIT"/>
</dbReference>
<dbReference type="Gene3D" id="3.40.50.410">
    <property type="entry name" value="von Willebrand factor, type A domain"/>
    <property type="match status" value="1"/>
</dbReference>
<organism evidence="3 4">
    <name type="scientific">Tritrichomonas musculus</name>
    <dbReference type="NCBI Taxonomy" id="1915356"/>
    <lineage>
        <taxon>Eukaryota</taxon>
        <taxon>Metamonada</taxon>
        <taxon>Parabasalia</taxon>
        <taxon>Tritrichomonadida</taxon>
        <taxon>Tritrichomonadidae</taxon>
        <taxon>Tritrichomonas</taxon>
    </lineage>
</organism>
<protein>
    <submittedName>
        <fullName evidence="3">von Willebrand factor A domain-containing protein 5A</fullName>
    </submittedName>
</protein>
<dbReference type="InterPro" id="IPR002035">
    <property type="entry name" value="VWF_A"/>
</dbReference>
<keyword evidence="4" id="KW-1185">Reference proteome</keyword>
<sequence length="701" mass="78443">MLFGSCFMTEENKIKEMKAKSIKIEGFQYSLVTNFEVTQAFEHSEPTPKEVKYVFPNDLKICIYETTFVVGDEIIKKQIQTKIEAEETYDDATKQGLTAIFGTNTGSGLTEFKLGNLPPNTECKVILKLAFTGQISSEKVFFIKFPLDVYTPSGSVHSLYSKSSDFSFTVQGDREKIERISSSFEGFEFNEETKLFSIKKSEENEITENSIVVTFEFSENIESSALLSTLANANYDCCAVTISPNLPPKEVIYSEFIFVVDCSGSMGGTSIQRASECLEFFIKSLPPDSYFNFIRFGSFFEKLFDESVEYNEANAEHAIDVAQKLSAEFGGTNIYSPLESIFNEEIKHGQRQIFIITDGEVNNVEQVFELVSNNSNDNRCFTIGLGRFCDAGLVEGLARLSSGKSDFVNENDSISEKVIPQLKASFYPSFINIEVHVENNESFEVSPFPIRPVNSNGSEIVYLCTEKKQKSFEGGIVIEGKYGDDSIEIPIENIQTIENVAEDASGCSGGRNIGKAILPLFVFNMIRAFEMKENVSEDEKRRVIDMSLSSGVLCKYTGYVGMKSQTLFDYSSGTARNSTGGRAPSIKAAQRCDVHVEKTSKYDLLALTRYQKITGYWDNLDVINAMLGLDVKQIEGIKISDHELEKCCIATILAVAALRVKSKAEKNSWFLIEQKAINWLNKKLPDVDINQVISNTERLIH</sequence>